<dbReference type="EMBL" id="AGXA01000004">
    <property type="protein sequence ID" value="EKU94144.1"/>
    <property type="molecule type" value="Genomic_DNA"/>
</dbReference>
<evidence type="ECO:0000256" key="2">
    <source>
        <dbReference type="ARBA" id="ARBA00022793"/>
    </source>
</evidence>
<dbReference type="PANTHER" id="PTHR43727">
    <property type="entry name" value="DIAMINOPIMELATE DECARBOXYLASE"/>
    <property type="match status" value="1"/>
</dbReference>
<comment type="caution">
    <text evidence="10">The sequence shown here is derived from an EMBL/GenBank/DDBJ whole genome shotgun (WGS) entry which is preliminary data.</text>
</comment>
<keyword evidence="2 5" id="KW-0210">Decarboxylase</keyword>
<dbReference type="HOGENOM" id="CLU_026444_0_2_9"/>
<dbReference type="SUPFAM" id="SSF50621">
    <property type="entry name" value="Alanine racemase C-terminal domain-like"/>
    <property type="match status" value="1"/>
</dbReference>
<evidence type="ECO:0000256" key="1">
    <source>
        <dbReference type="ARBA" id="ARBA00001933"/>
    </source>
</evidence>
<dbReference type="InterPro" id="IPR002986">
    <property type="entry name" value="DAP_deCOOHase_LysA"/>
</dbReference>
<dbReference type="NCBIfam" id="TIGR01048">
    <property type="entry name" value="lysA"/>
    <property type="match status" value="1"/>
</dbReference>
<feature type="modified residue" description="N6-(pyridoxal phosphate)lysine" evidence="5 7">
    <location>
        <position position="71"/>
    </location>
</feature>
<dbReference type="CDD" id="cd06828">
    <property type="entry name" value="PLPDE_III_DapDC"/>
    <property type="match status" value="1"/>
</dbReference>
<dbReference type="PRINTS" id="PR01179">
    <property type="entry name" value="ODADCRBXLASE"/>
</dbReference>
<dbReference type="InterPro" id="IPR022653">
    <property type="entry name" value="De-COase2_pyr-phos_BS"/>
</dbReference>
<dbReference type="SUPFAM" id="SSF51419">
    <property type="entry name" value="PLP-binding barrel"/>
    <property type="match status" value="1"/>
</dbReference>
<evidence type="ECO:0000256" key="6">
    <source>
        <dbReference type="NCBIfam" id="TIGR01048"/>
    </source>
</evidence>
<comment type="catalytic activity">
    <reaction evidence="5 8">
        <text>meso-2,6-diaminopimelate + H(+) = L-lysine + CO2</text>
        <dbReference type="Rhea" id="RHEA:15101"/>
        <dbReference type="ChEBI" id="CHEBI:15378"/>
        <dbReference type="ChEBI" id="CHEBI:16526"/>
        <dbReference type="ChEBI" id="CHEBI:32551"/>
        <dbReference type="ChEBI" id="CHEBI:57791"/>
        <dbReference type="EC" id="4.1.1.20"/>
    </reaction>
</comment>
<feature type="binding site" evidence="5">
    <location>
        <position position="328"/>
    </location>
    <ligand>
        <name>substrate</name>
    </ligand>
</feature>
<evidence type="ECO:0000313" key="10">
    <source>
        <dbReference type="EMBL" id="EKU94144.1"/>
    </source>
</evidence>
<sequence length="433" mass="48148">MSLYYNDDQKLSMGQLSLDSLADHYQTPLIVYDQEEIEATIHKYQEGFRQGLDLSDQAKADDFYSISYASKAFSNVYLLRLMADWGLDLDVVSYGELYLALKAGFPADRIHFHGNNKSLEEIKFALQAGIGHFVADSFEEIDRINDLAQDEVDVMVRLNPGIAVQTHAYIQTGQEDSKFGFSLREGLAKQAIDKVIACPKLNFIGLHFHLGSQVQDPSVMLETAQLVLDWAHDQEIPVQFLNMGGGFSIQYQEEDVAFDVQPGIAKLAGAIMDYCQEKDYQLPKLGIEPGRSLVGHTAVTLYEVGTIKQVPGYPSYVSIDGGMSDHIRTALYGAEYTILPTTKAPSNSSWKPKQVVGKLCESGDIIGKNKPLPQSLQVGDRLAVLATGAYHYSMSSNYNLMLKPAVVFVKGKDHKLVTKRQDIDQVLQNEVFD</sequence>
<dbReference type="InterPro" id="IPR009006">
    <property type="entry name" value="Ala_racemase/Decarboxylase_C"/>
</dbReference>
<dbReference type="PANTHER" id="PTHR43727:SF2">
    <property type="entry name" value="GROUP IV DECARBOXYLASE"/>
    <property type="match status" value="1"/>
</dbReference>
<proteinExistence type="inferred from homology"/>
<evidence type="ECO:0000256" key="5">
    <source>
        <dbReference type="HAMAP-Rule" id="MF_02120"/>
    </source>
</evidence>
<name>K9EA84_9LACT</name>
<keyword evidence="4 5" id="KW-0456">Lyase</keyword>
<evidence type="ECO:0000256" key="3">
    <source>
        <dbReference type="ARBA" id="ARBA00022898"/>
    </source>
</evidence>
<evidence type="ECO:0000256" key="8">
    <source>
        <dbReference type="RuleBase" id="RU003738"/>
    </source>
</evidence>
<protein>
    <recommendedName>
        <fullName evidence="5 6">Diaminopimelate decarboxylase</fullName>
        <shortName evidence="5">DAP decarboxylase</shortName>
        <shortName evidence="5">DAPDC</shortName>
        <ecNumber evidence="5 6">4.1.1.20</ecNumber>
    </recommendedName>
</protein>
<comment type="function">
    <text evidence="5">Specifically catalyzes the decarboxylation of meso-diaminopimelate (meso-DAP) to L-lysine.</text>
</comment>
<dbReference type="UniPathway" id="UPA00034">
    <property type="reaction ID" value="UER00027"/>
</dbReference>
<dbReference type="FunFam" id="3.20.20.10:FF:000003">
    <property type="entry name" value="Diaminopimelate decarboxylase"/>
    <property type="match status" value="1"/>
</dbReference>
<comment type="similarity">
    <text evidence="5">Belongs to the Orn/Lys/Arg decarboxylase class-II family. LysA subfamily.</text>
</comment>
<dbReference type="PRINTS" id="PR01181">
    <property type="entry name" value="DAPDCRBXLASE"/>
</dbReference>
<dbReference type="PATRIC" id="fig|883081.3.peg.178"/>
<dbReference type="PROSITE" id="PS00879">
    <property type="entry name" value="ODR_DC_2_2"/>
    <property type="match status" value="1"/>
</dbReference>
<reference evidence="10 11" key="1">
    <citation type="submission" date="2012-09" db="EMBL/GenBank/DDBJ databases">
        <title>The Genome Sequence of Alloiococcus otitis ATCC 51267.</title>
        <authorList>
            <consortium name="The Broad Institute Genome Sequencing Platform"/>
            <person name="Earl A."/>
            <person name="Ward D."/>
            <person name="Feldgarden M."/>
            <person name="Gevers D."/>
            <person name="Huys G."/>
            <person name="Walker B."/>
            <person name="Young S.K."/>
            <person name="Zeng Q."/>
            <person name="Gargeya S."/>
            <person name="Fitzgerald M."/>
            <person name="Haas B."/>
            <person name="Abouelleil A."/>
            <person name="Alvarado L."/>
            <person name="Arachchi H.M."/>
            <person name="Berlin A.M."/>
            <person name="Chapman S.B."/>
            <person name="Goldberg J."/>
            <person name="Griggs A."/>
            <person name="Gujja S."/>
            <person name="Hansen M."/>
            <person name="Howarth C."/>
            <person name="Imamovic A."/>
            <person name="Larimer J."/>
            <person name="McCowen C."/>
            <person name="Montmayeur A."/>
            <person name="Murphy C."/>
            <person name="Neiman D."/>
            <person name="Pearson M."/>
            <person name="Priest M."/>
            <person name="Roberts A."/>
            <person name="Saif S."/>
            <person name="Shea T."/>
            <person name="Sisk P."/>
            <person name="Sykes S."/>
            <person name="Wortman J."/>
            <person name="Nusbaum C."/>
            <person name="Birren B."/>
        </authorList>
    </citation>
    <scope>NUCLEOTIDE SEQUENCE [LARGE SCALE GENOMIC DNA]</scope>
    <source>
        <strain evidence="10 11">ATCC 51267</strain>
    </source>
</reference>
<comment type="pathway">
    <text evidence="5 8">Amino-acid biosynthesis; L-lysine biosynthesis via DAP pathway; L-lysine from DL-2,6-diaminopimelate: step 1/1.</text>
</comment>
<dbReference type="Gene3D" id="2.40.37.10">
    <property type="entry name" value="Lyase, Ornithine Decarboxylase, Chain A, domain 1"/>
    <property type="match status" value="1"/>
</dbReference>
<feature type="binding site" evidence="5">
    <location>
        <position position="390"/>
    </location>
    <ligand>
        <name>substrate</name>
    </ligand>
</feature>
<dbReference type="Pfam" id="PF02784">
    <property type="entry name" value="Orn_Arg_deC_N"/>
    <property type="match status" value="1"/>
</dbReference>
<dbReference type="eggNOG" id="COG0019">
    <property type="taxonomic scope" value="Bacteria"/>
</dbReference>
<comment type="subunit">
    <text evidence="5">Homodimer.</text>
</comment>
<dbReference type="EC" id="4.1.1.20" evidence="5 6"/>
<evidence type="ECO:0000256" key="7">
    <source>
        <dbReference type="PIRSR" id="PIRSR600183-50"/>
    </source>
</evidence>
<evidence type="ECO:0000256" key="4">
    <source>
        <dbReference type="ARBA" id="ARBA00023239"/>
    </source>
</evidence>
<comment type="cofactor">
    <cofactor evidence="1 5 7 8">
        <name>pyridoxal 5'-phosphate</name>
        <dbReference type="ChEBI" id="CHEBI:597326"/>
    </cofactor>
</comment>
<keyword evidence="3 5" id="KW-0663">Pyridoxal phosphate</keyword>
<dbReference type="AlphaFoldDB" id="K9EA84"/>
<dbReference type="InterPro" id="IPR029066">
    <property type="entry name" value="PLP-binding_barrel"/>
</dbReference>
<accession>K9EA84</accession>
<dbReference type="GO" id="GO:0009089">
    <property type="term" value="P:lysine biosynthetic process via diaminopimelate"/>
    <property type="evidence" value="ECO:0007669"/>
    <property type="project" value="UniProtKB-UniRule"/>
</dbReference>
<feature type="active site" description="Proton donor" evidence="7">
    <location>
        <position position="360"/>
    </location>
</feature>
<evidence type="ECO:0000313" key="11">
    <source>
        <dbReference type="Proteomes" id="UP000009875"/>
    </source>
</evidence>
<keyword evidence="5" id="KW-0028">Amino-acid biosynthesis</keyword>
<dbReference type="InterPro" id="IPR000183">
    <property type="entry name" value="Orn/DAP/Arg_de-COase"/>
</dbReference>
<dbReference type="OrthoDB" id="9802241at2"/>
<feature type="binding site" evidence="5">
    <location>
        <position position="246"/>
    </location>
    <ligand>
        <name>pyridoxal 5'-phosphate</name>
        <dbReference type="ChEBI" id="CHEBI:597326"/>
    </ligand>
</feature>
<evidence type="ECO:0000259" key="9">
    <source>
        <dbReference type="Pfam" id="PF02784"/>
    </source>
</evidence>
<dbReference type="STRING" id="883081.HMPREF9698_00176"/>
<feature type="binding site" evidence="5">
    <location>
        <position position="390"/>
    </location>
    <ligand>
        <name>pyridoxal 5'-phosphate</name>
        <dbReference type="ChEBI" id="CHEBI:597326"/>
    </ligand>
</feature>
<feature type="binding site" evidence="5">
    <location>
        <begin position="288"/>
        <end position="291"/>
    </location>
    <ligand>
        <name>pyridoxal 5'-phosphate</name>
        <dbReference type="ChEBI" id="CHEBI:597326"/>
    </ligand>
</feature>
<dbReference type="InterPro" id="IPR022644">
    <property type="entry name" value="De-COase2_N"/>
</dbReference>
<keyword evidence="5 8" id="KW-0457">Lysine biosynthesis</keyword>
<dbReference type="HAMAP" id="MF_02120">
    <property type="entry name" value="LysA"/>
    <property type="match status" value="1"/>
</dbReference>
<dbReference type="RefSeq" id="WP_003776390.1">
    <property type="nucleotide sequence ID" value="NZ_JH992957.1"/>
</dbReference>
<feature type="binding site" evidence="5">
    <location>
        <position position="291"/>
    </location>
    <ligand>
        <name>substrate</name>
    </ligand>
</feature>
<dbReference type="InterPro" id="IPR022657">
    <property type="entry name" value="De-COase2_CS"/>
</dbReference>
<feature type="binding site" evidence="5">
    <location>
        <position position="332"/>
    </location>
    <ligand>
        <name>substrate</name>
    </ligand>
</feature>
<keyword evidence="11" id="KW-1185">Reference proteome</keyword>
<feature type="binding site" evidence="5">
    <location>
        <position position="361"/>
    </location>
    <ligand>
        <name>substrate</name>
    </ligand>
</feature>
<dbReference type="GO" id="GO:0030170">
    <property type="term" value="F:pyridoxal phosphate binding"/>
    <property type="evidence" value="ECO:0007669"/>
    <property type="project" value="UniProtKB-UniRule"/>
</dbReference>
<dbReference type="GO" id="GO:0008836">
    <property type="term" value="F:diaminopimelate decarboxylase activity"/>
    <property type="evidence" value="ECO:0007669"/>
    <property type="project" value="UniProtKB-UniRule"/>
</dbReference>
<dbReference type="PROSITE" id="PS00878">
    <property type="entry name" value="ODR_DC_2_1"/>
    <property type="match status" value="1"/>
</dbReference>
<feature type="domain" description="Orn/DAP/Arg decarboxylase 2 N-terminal" evidence="9">
    <location>
        <begin position="64"/>
        <end position="294"/>
    </location>
</feature>
<dbReference type="Gene3D" id="3.20.20.10">
    <property type="entry name" value="Alanine racemase"/>
    <property type="match status" value="1"/>
</dbReference>
<gene>
    <name evidence="5" type="primary">lysA</name>
    <name evidence="10" type="ORF">HMPREF9698_00176</name>
</gene>
<organism evidence="10 11">
    <name type="scientific">Alloiococcus otitis ATCC 51267</name>
    <dbReference type="NCBI Taxonomy" id="883081"/>
    <lineage>
        <taxon>Bacteria</taxon>
        <taxon>Bacillati</taxon>
        <taxon>Bacillota</taxon>
        <taxon>Bacilli</taxon>
        <taxon>Lactobacillales</taxon>
        <taxon>Carnobacteriaceae</taxon>
        <taxon>Alloiococcus</taxon>
    </lineage>
</organism>
<dbReference type="Proteomes" id="UP000009875">
    <property type="component" value="Unassembled WGS sequence"/>
</dbReference>